<evidence type="ECO:0000313" key="9">
    <source>
        <dbReference type="Proteomes" id="UP000034566"/>
    </source>
</evidence>
<evidence type="ECO:0000313" key="1">
    <source>
        <dbReference type="EMBL" id="KKG07024.1"/>
    </source>
</evidence>
<dbReference type="Proteomes" id="UP000034566">
    <property type="component" value="Unassembled WGS sequence"/>
</dbReference>
<dbReference type="EMBL" id="JJPJ01000042">
    <property type="protein sequence ID" value="KKG64079.1"/>
    <property type="molecule type" value="Genomic_DNA"/>
</dbReference>
<evidence type="ECO:0000313" key="4">
    <source>
        <dbReference type="EMBL" id="KKG64079.1"/>
    </source>
</evidence>
<sequence>MVIKAPTHIDCIYKAKFVYDEGPIKNELNFEKSIEARAIQEKLEANIMAFGKPELWNLRKLCKNKDVKLPIEIESLLKRYDFWLIQSKVSFMPAPNSCLLWLRIASKIESLSEDIENPIFYDAYPKEIHKERQEKRKRVLGLNLKFSELLDAGGEYIDEIECSRLEPVISVAGLGESEAFWDFREGASTNFKGLHALYSIVELPPKSEGMKISYFARAQVKTKLGVIPISLKRKLDGNKTYKIVFD</sequence>
<dbReference type="AlphaFoldDB" id="A0A0F8HB35"/>
<dbReference type="Proteomes" id="UP000034279">
    <property type="component" value="Unassembled WGS sequence"/>
</dbReference>
<keyword evidence="10" id="KW-1185">Reference proteome</keyword>
<comment type="caution">
    <text evidence="4">The sequence shown here is derived from an EMBL/GenBank/DDBJ whole genome shotgun (WGS) entry which is preliminary data.</text>
</comment>
<dbReference type="Proteomes" id="UP000034152">
    <property type="component" value="Unassembled WGS sequence"/>
</dbReference>
<dbReference type="RefSeq" id="WP_048036862.1">
    <property type="nucleotide sequence ID" value="NZ_JJOS01000002.1"/>
</dbReference>
<organism evidence="4 8">
    <name type="scientific">Methanosarcina mazei</name>
    <name type="common">Methanosarcina frisia</name>
    <dbReference type="NCBI Taxonomy" id="2209"/>
    <lineage>
        <taxon>Archaea</taxon>
        <taxon>Methanobacteriati</taxon>
        <taxon>Methanobacteriota</taxon>
        <taxon>Stenosarchaea group</taxon>
        <taxon>Methanomicrobia</taxon>
        <taxon>Methanosarcinales</taxon>
        <taxon>Methanosarcinaceae</taxon>
        <taxon>Methanosarcina</taxon>
    </lineage>
</organism>
<dbReference type="PATRIC" id="fig|2209.42.peg.3392"/>
<accession>A0A0F8HB35</accession>
<evidence type="ECO:0000313" key="2">
    <source>
        <dbReference type="EMBL" id="KKG57352.1"/>
    </source>
</evidence>
<dbReference type="Proteomes" id="UP000034578">
    <property type="component" value="Unassembled WGS sequence"/>
</dbReference>
<evidence type="ECO:0000313" key="3">
    <source>
        <dbReference type="EMBL" id="KKG60917.1"/>
    </source>
</evidence>
<evidence type="ECO:0000313" key="8">
    <source>
        <dbReference type="Proteomes" id="UP000034279"/>
    </source>
</evidence>
<evidence type="ECO:0000313" key="5">
    <source>
        <dbReference type="EMBL" id="KKH91388.1"/>
    </source>
</evidence>
<evidence type="ECO:0000313" key="6">
    <source>
        <dbReference type="Proteomes" id="UP000034152"/>
    </source>
</evidence>
<name>A0A0F8HB35_METMZ</name>
<evidence type="ECO:0000313" key="7">
    <source>
        <dbReference type="Proteomes" id="UP000034188"/>
    </source>
</evidence>
<proteinExistence type="predicted"/>
<protein>
    <submittedName>
        <fullName evidence="4">Uncharacterized protein</fullName>
    </submittedName>
</protein>
<reference evidence="6 7" key="1">
    <citation type="journal article" date="2015" name="ISME J.">
        <title>Genomic and phenotypic differentiation among Methanosarcina mazei populations from Columbia River sediment.</title>
        <authorList>
            <person name="Youngblut N.D."/>
            <person name="Wirth J.S."/>
            <person name="Henriksen J.R."/>
            <person name="Smith M."/>
            <person name="Simon H."/>
            <person name="Metcalf W.W."/>
            <person name="Whitaker R.J."/>
        </authorList>
    </citation>
    <scope>NUCLEOTIDE SEQUENCE [LARGE SCALE GENOMIC DNA]</scope>
    <source>
        <strain evidence="5 6">1.H.M.2.1</strain>
        <strain evidence="1 10">2.F.A.2.4</strain>
        <strain evidence="2 7">3.F.T.1A.1</strain>
        <strain evidence="4 8">3.F.T.1A.2</strain>
        <strain evidence="3 9">3.F.T.1A.4</strain>
    </source>
</reference>
<dbReference type="EMBL" id="JJPI01000022">
    <property type="protein sequence ID" value="KKG57352.1"/>
    <property type="molecule type" value="Genomic_DNA"/>
</dbReference>
<dbReference type="EMBL" id="JJOS01000002">
    <property type="protein sequence ID" value="KKG07024.1"/>
    <property type="molecule type" value="Genomic_DNA"/>
</dbReference>
<dbReference type="EMBL" id="JJPK01000074">
    <property type="protein sequence ID" value="KKG60917.1"/>
    <property type="molecule type" value="Genomic_DNA"/>
</dbReference>
<gene>
    <name evidence="2" type="ORF">DU33_15395</name>
    <name evidence="3" type="ORF">DU45_15760</name>
    <name evidence="1" type="ORF">DU47_04255</name>
    <name evidence="4" type="ORF">DU64_14845</name>
    <name evidence="5" type="ORF">DU80_11620</name>
</gene>
<evidence type="ECO:0000313" key="10">
    <source>
        <dbReference type="Proteomes" id="UP000034578"/>
    </source>
</evidence>
<dbReference type="EMBL" id="JJQU01000002">
    <property type="protein sequence ID" value="KKH91388.1"/>
    <property type="molecule type" value="Genomic_DNA"/>
</dbReference>
<dbReference type="Proteomes" id="UP000034188">
    <property type="component" value="Unassembled WGS sequence"/>
</dbReference>